<name>A0A943DR56_BACT4</name>
<dbReference type="AlphaFoldDB" id="A0A943DR56"/>
<sequence length="86" mass="9853">MNSIEYKKNGYVFKIAVLIAVCYSGTTNVIYECETMREAKQFVKENGLTPSYWYLAAEIINKDGDLNPAVWGKSREEAVRKLKKLL</sequence>
<proteinExistence type="predicted"/>
<evidence type="ECO:0000256" key="1">
    <source>
        <dbReference type="SAM" id="Phobius"/>
    </source>
</evidence>
<dbReference type="EMBL" id="JAGZEE010000010">
    <property type="protein sequence ID" value="MBS5410774.1"/>
    <property type="molecule type" value="Genomic_DNA"/>
</dbReference>
<reference evidence="2" key="1">
    <citation type="submission" date="2021-02" db="EMBL/GenBank/DDBJ databases">
        <title>Infant gut strain persistence is associated with maternal origin, phylogeny, and functional potential including surface adhesion and iron acquisition.</title>
        <authorList>
            <person name="Lou Y.C."/>
        </authorList>
    </citation>
    <scope>NUCLEOTIDE SEQUENCE</scope>
    <source>
        <strain evidence="2">L3_082_243G1_dasL3_082_243G1_maxbin2.maxbin.015s ta_sub</strain>
    </source>
</reference>
<organism evidence="2 3">
    <name type="scientific">Bacteroides thetaiotaomicron</name>
    <dbReference type="NCBI Taxonomy" id="818"/>
    <lineage>
        <taxon>Bacteria</taxon>
        <taxon>Pseudomonadati</taxon>
        <taxon>Bacteroidota</taxon>
        <taxon>Bacteroidia</taxon>
        <taxon>Bacteroidales</taxon>
        <taxon>Bacteroidaceae</taxon>
        <taxon>Bacteroides</taxon>
    </lineage>
</organism>
<evidence type="ECO:0000313" key="2">
    <source>
        <dbReference type="EMBL" id="MBS5410774.1"/>
    </source>
</evidence>
<gene>
    <name evidence="2" type="ORF">KHY35_08670</name>
</gene>
<keyword evidence="1" id="KW-1133">Transmembrane helix</keyword>
<keyword evidence="1" id="KW-0472">Membrane</keyword>
<dbReference type="Proteomes" id="UP000782901">
    <property type="component" value="Unassembled WGS sequence"/>
</dbReference>
<comment type="caution">
    <text evidence="2">The sequence shown here is derived from an EMBL/GenBank/DDBJ whole genome shotgun (WGS) entry which is preliminary data.</text>
</comment>
<evidence type="ECO:0000313" key="3">
    <source>
        <dbReference type="Proteomes" id="UP000782901"/>
    </source>
</evidence>
<feature type="transmembrane region" description="Helical" evidence="1">
    <location>
        <begin position="12"/>
        <end position="31"/>
    </location>
</feature>
<accession>A0A943DR56</accession>
<keyword evidence="1" id="KW-0812">Transmembrane</keyword>
<protein>
    <submittedName>
        <fullName evidence="2">Uncharacterized protein</fullName>
    </submittedName>
</protein>